<protein>
    <recommendedName>
        <fullName evidence="10">ENTH domain-containing protein</fullName>
    </recommendedName>
</protein>
<evidence type="ECO:0000256" key="6">
    <source>
        <dbReference type="ARBA" id="ARBA00023136"/>
    </source>
</evidence>
<feature type="compositionally biased region" description="Acidic residues" evidence="9">
    <location>
        <begin position="397"/>
        <end position="406"/>
    </location>
</feature>
<dbReference type="FunFam" id="1.20.58.150:FF:000005">
    <property type="entry name" value="putative clathrin assembly protein At2g25430"/>
    <property type="match status" value="1"/>
</dbReference>
<keyword evidence="4" id="KW-0254">Endocytosis</keyword>
<keyword evidence="7" id="KW-0168">Coated pit</keyword>
<comment type="caution">
    <text evidence="11">The sequence shown here is derived from an EMBL/GenBank/DDBJ whole genome shotgun (WGS) entry which is preliminary data.</text>
</comment>
<comment type="subcellular location">
    <subcellularLocation>
        <location evidence="1">Cytoplasmic vesicle</location>
        <location evidence="1">Clathrin-coated vesicle</location>
    </subcellularLocation>
    <subcellularLocation>
        <location evidence="2">Golgi apparatus</location>
    </subcellularLocation>
    <subcellularLocation>
        <location evidence="3">Membrane</location>
        <location evidence="3">Clathrin-coated pit</location>
    </subcellularLocation>
</comment>
<dbReference type="PANTHER" id="PTHR22951:SF12">
    <property type="entry name" value="OS05G0426100 PROTEIN"/>
    <property type="match status" value="1"/>
</dbReference>
<accession>A0ABC8SX76</accession>
<dbReference type="GO" id="GO:0005905">
    <property type="term" value="C:clathrin-coated pit"/>
    <property type="evidence" value="ECO:0007669"/>
    <property type="project" value="UniProtKB-SubCell"/>
</dbReference>
<keyword evidence="8" id="KW-0968">Cytoplasmic vesicle</keyword>
<sequence length="620" mass="68416">AGRLSDTAAALLELVVPRNVVVAGTLHRVQTTSSISMAPGKFKKAIGAVKDQTSIGLAKVSSSSSLSDLDVAIVKATRHEEYPADERHIREIVGLTCYSRGYVSACVNTISKRLNKTKNWVVALKTLMLIQRLLTDGDPAYEQEIFFATRRGTRILNMSDFRDTSQSNSWDYSAFVRTYALYLDRQLEFKMQDRRGKHSAFSYEDNEEEVGPTAVVVRATPVREMKNEQIFSRVQHLMQLLEKFLACRPTGAAKNNRVVAMALYPTVKESFQLYYDITEIMGLVIDRFMELSISDSVKVHEIFCRISKQYDELDMFYNWCKTVGIARASEYPEVEKITQKKLDIMDEFIREKSAMAQNQRLKNVESTNDPDQVTVEEGEEPEEDMNAIKALPPPEGFPEETDEKEEVEEKKEEENKTQQEGDLLNLGEDAPTSEEHGDKLALALFDGGPAAATAATGTSAWEAFNESGDWETTLVESASHLSNQKASLPGGFDTLMLDGMYQQGAMTTAAVSSGYIATGSASSVALGSAGRPAMLALPAPPTADGEAAATPGADPFAASLAVAPPSYVQMSDMEKKQRLLVEEQLMWQQYARGGMQGQVGLANVQPNSYPYNTGSYTNTY</sequence>
<organism evidence="11 12">
    <name type="scientific">Ilex paraguariensis</name>
    <name type="common">yerba mate</name>
    <dbReference type="NCBI Taxonomy" id="185542"/>
    <lineage>
        <taxon>Eukaryota</taxon>
        <taxon>Viridiplantae</taxon>
        <taxon>Streptophyta</taxon>
        <taxon>Embryophyta</taxon>
        <taxon>Tracheophyta</taxon>
        <taxon>Spermatophyta</taxon>
        <taxon>Magnoliopsida</taxon>
        <taxon>eudicotyledons</taxon>
        <taxon>Gunneridae</taxon>
        <taxon>Pentapetalae</taxon>
        <taxon>asterids</taxon>
        <taxon>campanulids</taxon>
        <taxon>Aquifoliales</taxon>
        <taxon>Aquifoliaceae</taxon>
        <taxon>Ilex</taxon>
    </lineage>
</organism>
<proteinExistence type="predicted"/>
<feature type="non-terminal residue" evidence="11">
    <location>
        <position position="1"/>
    </location>
</feature>
<keyword evidence="5" id="KW-0333">Golgi apparatus</keyword>
<keyword evidence="12" id="KW-1185">Reference proteome</keyword>
<dbReference type="SMART" id="SM00273">
    <property type="entry name" value="ENTH"/>
    <property type="match status" value="1"/>
</dbReference>
<feature type="compositionally biased region" description="Polar residues" evidence="9">
    <location>
        <begin position="359"/>
        <end position="371"/>
    </location>
</feature>
<feature type="compositionally biased region" description="Acidic residues" evidence="9">
    <location>
        <begin position="374"/>
        <end position="385"/>
    </location>
</feature>
<name>A0ABC8SX76_9AQUA</name>
<dbReference type="Pfam" id="PF07651">
    <property type="entry name" value="ANTH"/>
    <property type="match status" value="1"/>
</dbReference>
<feature type="region of interest" description="Disordered" evidence="9">
    <location>
        <begin position="359"/>
        <end position="436"/>
    </location>
</feature>
<dbReference type="PROSITE" id="PS50942">
    <property type="entry name" value="ENTH"/>
    <property type="match status" value="1"/>
</dbReference>
<evidence type="ECO:0000256" key="9">
    <source>
        <dbReference type="SAM" id="MobiDB-lite"/>
    </source>
</evidence>
<dbReference type="InterPro" id="IPR048050">
    <property type="entry name" value="ANTH_N_plant"/>
</dbReference>
<evidence type="ECO:0000256" key="8">
    <source>
        <dbReference type="ARBA" id="ARBA00023329"/>
    </source>
</evidence>
<dbReference type="GO" id="GO:0005794">
    <property type="term" value="C:Golgi apparatus"/>
    <property type="evidence" value="ECO:0007669"/>
    <property type="project" value="UniProtKB-SubCell"/>
</dbReference>
<dbReference type="Gene3D" id="1.20.58.150">
    <property type="entry name" value="ANTH domain"/>
    <property type="match status" value="1"/>
</dbReference>
<dbReference type="InterPro" id="IPR045192">
    <property type="entry name" value="AP180-like"/>
</dbReference>
<dbReference type="InterPro" id="IPR008942">
    <property type="entry name" value="ENTH_VHS"/>
</dbReference>
<dbReference type="SUPFAM" id="SSF48464">
    <property type="entry name" value="ENTH/VHS domain"/>
    <property type="match status" value="1"/>
</dbReference>
<dbReference type="AlphaFoldDB" id="A0ABC8SX76"/>
<evidence type="ECO:0000256" key="4">
    <source>
        <dbReference type="ARBA" id="ARBA00022583"/>
    </source>
</evidence>
<dbReference type="GO" id="GO:0030136">
    <property type="term" value="C:clathrin-coated vesicle"/>
    <property type="evidence" value="ECO:0007669"/>
    <property type="project" value="UniProtKB-SubCell"/>
</dbReference>
<evidence type="ECO:0000313" key="11">
    <source>
        <dbReference type="EMBL" id="CAK9161797.1"/>
    </source>
</evidence>
<dbReference type="Gene3D" id="1.25.40.90">
    <property type="match status" value="1"/>
</dbReference>
<dbReference type="PANTHER" id="PTHR22951">
    <property type="entry name" value="CLATHRIN ASSEMBLY PROTEIN"/>
    <property type="match status" value="1"/>
</dbReference>
<evidence type="ECO:0000259" key="10">
    <source>
        <dbReference type="PROSITE" id="PS50942"/>
    </source>
</evidence>
<feature type="compositionally biased region" description="Basic and acidic residues" evidence="9">
    <location>
        <begin position="407"/>
        <end position="419"/>
    </location>
</feature>
<dbReference type="GO" id="GO:0006897">
    <property type="term" value="P:endocytosis"/>
    <property type="evidence" value="ECO:0007669"/>
    <property type="project" value="UniProtKB-KW"/>
</dbReference>
<dbReference type="InterPro" id="IPR014712">
    <property type="entry name" value="ANTH_dom_sf"/>
</dbReference>
<dbReference type="CDD" id="cd16987">
    <property type="entry name" value="ANTH_N_AP180_plant"/>
    <property type="match status" value="1"/>
</dbReference>
<dbReference type="SUPFAM" id="SSF89009">
    <property type="entry name" value="GAT-like domain"/>
    <property type="match status" value="1"/>
</dbReference>
<evidence type="ECO:0000256" key="5">
    <source>
        <dbReference type="ARBA" id="ARBA00023034"/>
    </source>
</evidence>
<evidence type="ECO:0000256" key="1">
    <source>
        <dbReference type="ARBA" id="ARBA00004132"/>
    </source>
</evidence>
<feature type="domain" description="ENTH" evidence="10">
    <location>
        <begin position="61"/>
        <end position="197"/>
    </location>
</feature>
<evidence type="ECO:0000256" key="3">
    <source>
        <dbReference type="ARBA" id="ARBA00004600"/>
    </source>
</evidence>
<gene>
    <name evidence="11" type="ORF">ILEXP_LOCUS30611</name>
</gene>
<evidence type="ECO:0000256" key="7">
    <source>
        <dbReference type="ARBA" id="ARBA00023176"/>
    </source>
</evidence>
<dbReference type="InterPro" id="IPR013809">
    <property type="entry name" value="ENTH"/>
</dbReference>
<keyword evidence="6" id="KW-0472">Membrane</keyword>
<dbReference type="Proteomes" id="UP001642360">
    <property type="component" value="Unassembled WGS sequence"/>
</dbReference>
<dbReference type="EMBL" id="CAUOFW020003730">
    <property type="protein sequence ID" value="CAK9161797.1"/>
    <property type="molecule type" value="Genomic_DNA"/>
</dbReference>
<dbReference type="FunFam" id="1.25.40.90:FF:000019">
    <property type="entry name" value="Clathrin coat assembly protein"/>
    <property type="match status" value="1"/>
</dbReference>
<evidence type="ECO:0000313" key="12">
    <source>
        <dbReference type="Proteomes" id="UP001642360"/>
    </source>
</evidence>
<dbReference type="InterPro" id="IPR011417">
    <property type="entry name" value="ANTH_dom"/>
</dbReference>
<reference evidence="11 12" key="1">
    <citation type="submission" date="2024-02" db="EMBL/GenBank/DDBJ databases">
        <authorList>
            <person name="Vignale AGUSTIN F."/>
            <person name="Sosa J E."/>
            <person name="Modenutti C."/>
        </authorList>
    </citation>
    <scope>NUCLEOTIDE SEQUENCE [LARGE SCALE GENOMIC DNA]</scope>
</reference>
<evidence type="ECO:0000256" key="2">
    <source>
        <dbReference type="ARBA" id="ARBA00004555"/>
    </source>
</evidence>